<evidence type="ECO:0000256" key="1">
    <source>
        <dbReference type="SAM" id="Phobius"/>
    </source>
</evidence>
<dbReference type="OrthoDB" id="8858882at2"/>
<feature type="transmembrane region" description="Helical" evidence="1">
    <location>
        <begin position="100"/>
        <end position="117"/>
    </location>
</feature>
<keyword evidence="1" id="KW-0812">Transmembrane</keyword>
<sequence>MSGVFYLVAVFGLSYAGFGALSVAMQRHYADMHGRGQEAPPALRRRLQAAGAGALVLAFAAAVLKGGGGHGPLIWLGGMTAAALALMMLLTYAPQRVARLAQAAGVVGAIAFVLGGFA</sequence>
<dbReference type="Proteomes" id="UP000229897">
    <property type="component" value="Chromosome"/>
</dbReference>
<feature type="transmembrane region" description="Helical" evidence="1">
    <location>
        <begin position="6"/>
        <end position="26"/>
    </location>
</feature>
<organism evidence="2 3">
    <name type="scientific">Massilia violaceinigra</name>
    <dbReference type="NCBI Taxonomy" id="2045208"/>
    <lineage>
        <taxon>Bacteria</taxon>
        <taxon>Pseudomonadati</taxon>
        <taxon>Pseudomonadota</taxon>
        <taxon>Betaproteobacteria</taxon>
        <taxon>Burkholderiales</taxon>
        <taxon>Oxalobacteraceae</taxon>
        <taxon>Telluria group</taxon>
        <taxon>Massilia</taxon>
    </lineage>
</organism>
<feature type="transmembrane region" description="Helical" evidence="1">
    <location>
        <begin position="47"/>
        <end position="67"/>
    </location>
</feature>
<proteinExistence type="predicted"/>
<keyword evidence="3" id="KW-1185">Reference proteome</keyword>
<accession>A0A2D2DQ38</accession>
<reference evidence="2" key="1">
    <citation type="submission" date="2017-10" db="EMBL/GenBank/DDBJ databases">
        <title>Massilia psychrophilum sp. nov., a novel purple-pigmented bacterium isolated from Tianshan glacier, Xinjiang Municipality, China.</title>
        <authorList>
            <person name="Wang H."/>
        </authorList>
    </citation>
    <scope>NUCLEOTIDE SEQUENCE [LARGE SCALE GENOMIC DNA]</scope>
    <source>
        <strain evidence="2">B2</strain>
    </source>
</reference>
<dbReference type="EMBL" id="CP024608">
    <property type="protein sequence ID" value="ATQ77099.1"/>
    <property type="molecule type" value="Genomic_DNA"/>
</dbReference>
<dbReference type="Pfam" id="PF11804">
    <property type="entry name" value="DUF3325"/>
    <property type="match status" value="1"/>
</dbReference>
<feature type="transmembrane region" description="Helical" evidence="1">
    <location>
        <begin position="73"/>
        <end position="93"/>
    </location>
</feature>
<keyword evidence="1" id="KW-0472">Membrane</keyword>
<dbReference type="AlphaFoldDB" id="A0A2D2DQ38"/>
<evidence type="ECO:0008006" key="4">
    <source>
        <dbReference type="Google" id="ProtNLM"/>
    </source>
</evidence>
<protein>
    <recommendedName>
        <fullName evidence="4">DUF3325 domain-containing protein</fullName>
    </recommendedName>
</protein>
<gene>
    <name evidence="2" type="ORF">CR152_23225</name>
</gene>
<dbReference type="RefSeq" id="WP_099878960.1">
    <property type="nucleotide sequence ID" value="NZ_CP024608.1"/>
</dbReference>
<evidence type="ECO:0000313" key="3">
    <source>
        <dbReference type="Proteomes" id="UP000229897"/>
    </source>
</evidence>
<evidence type="ECO:0000313" key="2">
    <source>
        <dbReference type="EMBL" id="ATQ77099.1"/>
    </source>
</evidence>
<dbReference type="InterPro" id="IPR021762">
    <property type="entry name" value="DUF3325"/>
</dbReference>
<keyword evidence="1" id="KW-1133">Transmembrane helix</keyword>
<dbReference type="KEGG" id="mass:CR152_23225"/>
<name>A0A2D2DQ38_9BURK</name>